<dbReference type="SUPFAM" id="SSF54160">
    <property type="entry name" value="Chromo domain-like"/>
    <property type="match status" value="1"/>
</dbReference>
<keyword evidence="1" id="KW-0175">Coiled coil</keyword>
<keyword evidence="5" id="KW-1185">Reference proteome</keyword>
<feature type="coiled-coil region" evidence="1">
    <location>
        <begin position="470"/>
        <end position="504"/>
    </location>
</feature>
<dbReference type="PANTHER" id="PTHR45615">
    <property type="entry name" value="MYOSIN HEAVY CHAIN, NON-MUSCLE"/>
    <property type="match status" value="1"/>
</dbReference>
<dbReference type="PaxDb" id="2903-EOD06915"/>
<evidence type="ECO:0000313" key="4">
    <source>
        <dbReference type="EnsemblProtists" id="EOD06915"/>
    </source>
</evidence>
<dbReference type="CDD" id="cd00024">
    <property type="entry name" value="CD_CSD"/>
    <property type="match status" value="1"/>
</dbReference>
<dbReference type="InterPro" id="IPR023780">
    <property type="entry name" value="Chromo_domain"/>
</dbReference>
<dbReference type="GeneID" id="17253077"/>
<reference evidence="4" key="2">
    <citation type="submission" date="2024-10" db="UniProtKB">
        <authorList>
            <consortium name="EnsemblProtists"/>
        </authorList>
    </citation>
    <scope>IDENTIFICATION</scope>
</reference>
<sequence length="1367" mass="147549">MVPTAKKAPVASTMEVATPEDLHTSKEKLRGIGEATALFSEPARAEALSTLASLEGSPGPAAALARPVGGLLLIDAYALVGLAGKYASGGGGAGDAGLIFTRWVEAMAGHESLAPTRALPALATPETKANFVKYKRRMTAYKADVERALKRRSTAVSRRKDPAEADRELDQLVRQAHVPLQTLSDAADTGGGGGDGGGGASSLDAELDVTAQLRAFAEGLHPRLGADSAVHLLEGCRDVLGLIAAEVRGAPPPRGRGTSQLRQVSLLLNYERRRRQLSEALADERRVELELAARRQQAAVDAALADERRRSAAAYAKLDAALQAERQETGRLCTEVRQLKAAAREAETAAELRCRSQEKEAAAHFGSIASEAERRAKVAEAQRDDACEEAAQLHGLFAQLEDQLDALRSMRVSGLLEQLQASTRRITELSARRKVTQRKLSDVNLVERNLAVSQRLLSEERAARASLWRGDATAEKLEAVEAQCAKLQAELEAAQAEAAKFKAIAEPTKARFKLGNHFNAETELACISVMHLGIARQKIPKLFPIFARLLGVKLPYREIKVPGPIVDGKRTSVVKRLPETPQATHCKELAGVSYELNKLQIGQWLLEYMNSDESSCCYIADGAEAQQMERIGTVLSRRVNGKLELRALDLSTASSKTAEAQASAYHESIEEVIKLMEEAGLADARAAELLRRFLPTCACNDRASTARLAARLVLGLGEGDDDPTCAEHALVNILEEGRKAMDAILRELMNFTDEQAAAHADKIKAMRTCVGWFSSPVSKYVALCSTKGYAIGRKLQEWMEARLADLEEQLEHLVGHVEDVLAICGSRAYVFYLDAAPTERLLTEHDISMLTYLDEDEMLKAAGGGKLRKSILTGARSPPCMAGVRAMALICDAVFWPLIRAVKPTADKHVLDVLPRVWPAAHAFFEAAAASPAGIVDGSLKLQLGDVSAAATAATAPTPTQARRAERHRLDMVRIRAAAADDPMVTRLLTAAFGAMSRAVCNHAAEWMPAGLVATNGSITKTGKLCSANITPALRAKYDALQATSTPVERLHAVGRVSDDRHKRQRNESRAGDSLGRYNNQAGWLTGEIDERGGLKVAETMLAACRKAAGRARRVTLKAQLVAAGRAKRAERDEKLGSKKARKAAKAAENARIAQLPLDQLKAFKLAGKTGFTVTQANRADYCTQLQNLLFAAHGVEANDLEDGDSGCDGDGVVRKVRQRRVAGEEGGGGGGGGGGGKKKKRKKVDLRELNGWQWEASEKFDIERILDSKVETVGKVLAPSHSHLPLLIATPSLTCPTTSLLASQGKKRVEMTYYLILWKGYPPDVATWEPESQIHDDLIDAYEAELDAASELEAEEAEEGEEGEEE</sequence>
<feature type="compositionally biased region" description="Basic and acidic residues" evidence="2">
    <location>
        <begin position="1057"/>
        <end position="1071"/>
    </location>
</feature>
<dbReference type="HOGENOM" id="CLU_005526_0_0_1"/>
<dbReference type="Gene3D" id="2.40.50.40">
    <property type="match status" value="1"/>
</dbReference>
<dbReference type="SMART" id="SM00298">
    <property type="entry name" value="CHROMO"/>
    <property type="match status" value="1"/>
</dbReference>
<protein>
    <recommendedName>
        <fullName evidence="3">Chromo domain-containing protein</fullName>
    </recommendedName>
</protein>
<feature type="domain" description="Chromo" evidence="3">
    <location>
        <begin position="1261"/>
        <end position="1335"/>
    </location>
</feature>
<proteinExistence type="predicted"/>
<evidence type="ECO:0000256" key="1">
    <source>
        <dbReference type="SAM" id="Coils"/>
    </source>
</evidence>
<dbReference type="InterPro" id="IPR016197">
    <property type="entry name" value="Chromo-like_dom_sf"/>
</dbReference>
<feature type="region of interest" description="Disordered" evidence="2">
    <location>
        <begin position="1057"/>
        <end position="1076"/>
    </location>
</feature>
<organism evidence="4 5">
    <name type="scientific">Emiliania huxleyi (strain CCMP1516)</name>
    <dbReference type="NCBI Taxonomy" id="280463"/>
    <lineage>
        <taxon>Eukaryota</taxon>
        <taxon>Haptista</taxon>
        <taxon>Haptophyta</taxon>
        <taxon>Prymnesiophyceae</taxon>
        <taxon>Isochrysidales</taxon>
        <taxon>Noelaerhabdaceae</taxon>
        <taxon>Emiliania</taxon>
    </lineage>
</organism>
<feature type="compositionally biased region" description="Gly residues" evidence="2">
    <location>
        <begin position="1225"/>
        <end position="1236"/>
    </location>
</feature>
<evidence type="ECO:0000256" key="2">
    <source>
        <dbReference type="SAM" id="MobiDB-lite"/>
    </source>
</evidence>
<feature type="region of interest" description="Disordered" evidence="2">
    <location>
        <begin position="184"/>
        <end position="203"/>
    </location>
</feature>
<accession>A0A0D3I6N0</accession>
<evidence type="ECO:0000313" key="5">
    <source>
        <dbReference type="Proteomes" id="UP000013827"/>
    </source>
</evidence>
<dbReference type="EnsemblProtists" id="EOD06915">
    <property type="protein sequence ID" value="EOD06915"/>
    <property type="gene ID" value="EMIHUDRAFT_106609"/>
</dbReference>
<dbReference type="InterPro" id="IPR000953">
    <property type="entry name" value="Chromo/chromo_shadow_dom"/>
</dbReference>
<reference evidence="5" key="1">
    <citation type="journal article" date="2013" name="Nature">
        <title>Pan genome of the phytoplankton Emiliania underpins its global distribution.</title>
        <authorList>
            <person name="Read B.A."/>
            <person name="Kegel J."/>
            <person name="Klute M.J."/>
            <person name="Kuo A."/>
            <person name="Lefebvre S.C."/>
            <person name="Maumus F."/>
            <person name="Mayer C."/>
            <person name="Miller J."/>
            <person name="Monier A."/>
            <person name="Salamov A."/>
            <person name="Young J."/>
            <person name="Aguilar M."/>
            <person name="Claverie J.M."/>
            <person name="Frickenhaus S."/>
            <person name="Gonzalez K."/>
            <person name="Herman E.K."/>
            <person name="Lin Y.C."/>
            <person name="Napier J."/>
            <person name="Ogata H."/>
            <person name="Sarno A.F."/>
            <person name="Shmutz J."/>
            <person name="Schroeder D."/>
            <person name="de Vargas C."/>
            <person name="Verret F."/>
            <person name="von Dassow P."/>
            <person name="Valentin K."/>
            <person name="Van de Peer Y."/>
            <person name="Wheeler G."/>
            <person name="Dacks J.B."/>
            <person name="Delwiche C.F."/>
            <person name="Dyhrman S.T."/>
            <person name="Glockner G."/>
            <person name="John U."/>
            <person name="Richards T."/>
            <person name="Worden A.Z."/>
            <person name="Zhang X."/>
            <person name="Grigoriev I.V."/>
            <person name="Allen A.E."/>
            <person name="Bidle K."/>
            <person name="Borodovsky M."/>
            <person name="Bowler C."/>
            <person name="Brownlee C."/>
            <person name="Cock J.M."/>
            <person name="Elias M."/>
            <person name="Gladyshev V.N."/>
            <person name="Groth M."/>
            <person name="Guda C."/>
            <person name="Hadaegh A."/>
            <person name="Iglesias-Rodriguez M.D."/>
            <person name="Jenkins J."/>
            <person name="Jones B.M."/>
            <person name="Lawson T."/>
            <person name="Leese F."/>
            <person name="Lindquist E."/>
            <person name="Lobanov A."/>
            <person name="Lomsadze A."/>
            <person name="Malik S.B."/>
            <person name="Marsh M.E."/>
            <person name="Mackinder L."/>
            <person name="Mock T."/>
            <person name="Mueller-Roeber B."/>
            <person name="Pagarete A."/>
            <person name="Parker M."/>
            <person name="Probert I."/>
            <person name="Quesneville H."/>
            <person name="Raines C."/>
            <person name="Rensing S.A."/>
            <person name="Riano-Pachon D.M."/>
            <person name="Richier S."/>
            <person name="Rokitta S."/>
            <person name="Shiraiwa Y."/>
            <person name="Soanes D.M."/>
            <person name="van der Giezen M."/>
            <person name="Wahlund T.M."/>
            <person name="Williams B."/>
            <person name="Wilson W."/>
            <person name="Wolfe G."/>
            <person name="Wurch L.L."/>
        </authorList>
    </citation>
    <scope>NUCLEOTIDE SEQUENCE</scope>
</reference>
<feature type="region of interest" description="Disordered" evidence="2">
    <location>
        <begin position="1219"/>
        <end position="1243"/>
    </location>
</feature>
<feature type="compositionally biased region" description="Gly residues" evidence="2">
    <location>
        <begin position="189"/>
        <end position="200"/>
    </location>
</feature>
<name>A0A0D3I6N0_EMIH1</name>
<dbReference type="Pfam" id="PF00385">
    <property type="entry name" value="Chromo"/>
    <property type="match status" value="1"/>
</dbReference>
<dbReference type="KEGG" id="ehx:EMIHUDRAFT_106609"/>
<dbReference type="PROSITE" id="PS50013">
    <property type="entry name" value="CHROMO_2"/>
    <property type="match status" value="1"/>
</dbReference>
<dbReference type="PANTHER" id="PTHR45615:SF80">
    <property type="entry name" value="GRIP DOMAIN-CONTAINING PROTEIN"/>
    <property type="match status" value="1"/>
</dbReference>
<dbReference type="RefSeq" id="XP_005759344.1">
    <property type="nucleotide sequence ID" value="XM_005759287.1"/>
</dbReference>
<dbReference type="Proteomes" id="UP000013827">
    <property type="component" value="Unassembled WGS sequence"/>
</dbReference>
<feature type="region of interest" description="Disordered" evidence="2">
    <location>
        <begin position="1346"/>
        <end position="1367"/>
    </location>
</feature>
<evidence type="ECO:0000259" key="3">
    <source>
        <dbReference type="PROSITE" id="PS50013"/>
    </source>
</evidence>